<dbReference type="SUPFAM" id="SSF53756">
    <property type="entry name" value="UDP-Glycosyltransferase/glycogen phosphorylase"/>
    <property type="match status" value="1"/>
</dbReference>
<protein>
    <submittedName>
        <fullName evidence="1">Glycosyltransferase family 4 protein</fullName>
    </submittedName>
</protein>
<reference evidence="1 2" key="1">
    <citation type="submission" date="2021-03" db="EMBL/GenBank/DDBJ databases">
        <title>Fibrella sp. HMF5036 genome sequencing and assembly.</title>
        <authorList>
            <person name="Kang H."/>
            <person name="Kim H."/>
            <person name="Bae S."/>
            <person name="Joh K."/>
        </authorList>
    </citation>
    <scope>NUCLEOTIDE SEQUENCE [LARGE SCALE GENOMIC DNA]</scope>
    <source>
        <strain evidence="1 2">HMF5036</strain>
    </source>
</reference>
<name>A0A939K1Z7_9BACT</name>
<organism evidence="1 2">
    <name type="scientific">Fibrella aquatilis</name>
    <dbReference type="NCBI Taxonomy" id="2817059"/>
    <lineage>
        <taxon>Bacteria</taxon>
        <taxon>Pseudomonadati</taxon>
        <taxon>Bacteroidota</taxon>
        <taxon>Cytophagia</taxon>
        <taxon>Cytophagales</taxon>
        <taxon>Spirosomataceae</taxon>
        <taxon>Fibrella</taxon>
    </lineage>
</organism>
<evidence type="ECO:0000313" key="1">
    <source>
        <dbReference type="EMBL" id="MBO0933581.1"/>
    </source>
</evidence>
<dbReference type="Pfam" id="PF13692">
    <property type="entry name" value="Glyco_trans_1_4"/>
    <property type="match status" value="1"/>
</dbReference>
<gene>
    <name evidence="1" type="ORF">J2I48_21405</name>
</gene>
<dbReference type="Gene3D" id="3.40.50.2000">
    <property type="entry name" value="Glycogen Phosphorylase B"/>
    <property type="match status" value="1"/>
</dbReference>
<keyword evidence="2" id="KW-1185">Reference proteome</keyword>
<evidence type="ECO:0000313" key="2">
    <source>
        <dbReference type="Proteomes" id="UP000664795"/>
    </source>
</evidence>
<dbReference type="AlphaFoldDB" id="A0A939K1Z7"/>
<comment type="caution">
    <text evidence="1">The sequence shown here is derived from an EMBL/GenBank/DDBJ whole genome shotgun (WGS) entry which is preliminary data.</text>
</comment>
<sequence length="394" mass="44158">MKATVALVTDVCFWQEGGGGQARISALVAYLHQHTNLLILYAGLKQPTDETMLVARYGPLNVVYFSTQQPQSPTDYGLLLQTYLLQHPVDVCVLEYAVLTFLLEYIPEGQCVMLDTHDLMSDRRQNFDRFYAPYSTLNVSATEEFALFDKYAYLLLIQRHDYQKVRAVLGEKALLVPHPVVSTQRPARAQAIHIGYVAGASEPNLDAIVWFIREVWPLVYRPGIGLHIYGGICDVLRQNSQPQRPGSQLRHLEVDFPGITRFYESRSLDVEAQDGVVLHGFVPELEQVYAQFDVAINPVRFGSGLKIKNMEALGYGLPLLTTTHGAIGLEDYTQEAMLIADTPADFARQLNRLLTDYPLRQLLGTTAYQLIQTRFSPDACFGGLLAAIQQHSHA</sequence>
<dbReference type="EMBL" id="JAFMYU010000021">
    <property type="protein sequence ID" value="MBO0933581.1"/>
    <property type="molecule type" value="Genomic_DNA"/>
</dbReference>
<proteinExistence type="predicted"/>
<dbReference type="RefSeq" id="WP_207337547.1">
    <property type="nucleotide sequence ID" value="NZ_JAFMYU010000021.1"/>
</dbReference>
<dbReference type="Proteomes" id="UP000664795">
    <property type="component" value="Unassembled WGS sequence"/>
</dbReference>
<accession>A0A939K1Z7</accession>